<dbReference type="InterPro" id="IPR050331">
    <property type="entry name" value="Zinc_finger"/>
</dbReference>
<organism evidence="11 12">
    <name type="scientific">Folsomia candida</name>
    <name type="common">Springtail</name>
    <dbReference type="NCBI Taxonomy" id="158441"/>
    <lineage>
        <taxon>Eukaryota</taxon>
        <taxon>Metazoa</taxon>
        <taxon>Ecdysozoa</taxon>
        <taxon>Arthropoda</taxon>
        <taxon>Hexapoda</taxon>
        <taxon>Collembola</taxon>
        <taxon>Entomobryomorpha</taxon>
        <taxon>Isotomoidea</taxon>
        <taxon>Isotomidae</taxon>
        <taxon>Proisotominae</taxon>
        <taxon>Folsomia</taxon>
    </lineage>
</organism>
<keyword evidence="4 8" id="KW-0863">Zinc-finger</keyword>
<proteinExistence type="predicted"/>
<dbReference type="FunFam" id="3.30.160.60:FF:000446">
    <property type="entry name" value="Zinc finger protein"/>
    <property type="match status" value="1"/>
</dbReference>
<accession>A0A226D8M1</accession>
<evidence type="ECO:0000256" key="6">
    <source>
        <dbReference type="ARBA" id="ARBA00023125"/>
    </source>
</evidence>
<dbReference type="PANTHER" id="PTHR16515">
    <property type="entry name" value="PR DOMAIN ZINC FINGER PROTEIN"/>
    <property type="match status" value="1"/>
</dbReference>
<dbReference type="PROSITE" id="PS50157">
    <property type="entry name" value="ZINC_FINGER_C2H2_2"/>
    <property type="match status" value="6"/>
</dbReference>
<dbReference type="GO" id="GO:0010468">
    <property type="term" value="P:regulation of gene expression"/>
    <property type="evidence" value="ECO:0007669"/>
    <property type="project" value="TreeGrafter"/>
</dbReference>
<feature type="region of interest" description="Disordered" evidence="9">
    <location>
        <begin position="1"/>
        <end position="63"/>
    </location>
</feature>
<evidence type="ECO:0000256" key="1">
    <source>
        <dbReference type="ARBA" id="ARBA00004123"/>
    </source>
</evidence>
<dbReference type="InterPro" id="IPR036236">
    <property type="entry name" value="Znf_C2H2_sf"/>
</dbReference>
<evidence type="ECO:0000256" key="3">
    <source>
        <dbReference type="ARBA" id="ARBA00022737"/>
    </source>
</evidence>
<gene>
    <name evidence="11" type="ORF">Fcan01_24668</name>
</gene>
<evidence type="ECO:0000256" key="9">
    <source>
        <dbReference type="SAM" id="MobiDB-lite"/>
    </source>
</evidence>
<comment type="subcellular location">
    <subcellularLocation>
        <location evidence="1">Nucleus</location>
    </subcellularLocation>
</comment>
<feature type="region of interest" description="Disordered" evidence="9">
    <location>
        <begin position="161"/>
        <end position="229"/>
    </location>
</feature>
<dbReference type="OMA" id="HERICLG"/>
<dbReference type="STRING" id="158441.A0A226D8M1"/>
<keyword evidence="5" id="KW-0862">Zinc</keyword>
<feature type="domain" description="C2H2-type" evidence="10">
    <location>
        <begin position="297"/>
        <end position="324"/>
    </location>
</feature>
<evidence type="ECO:0000256" key="4">
    <source>
        <dbReference type="ARBA" id="ARBA00022771"/>
    </source>
</evidence>
<feature type="compositionally biased region" description="Basic and acidic residues" evidence="9">
    <location>
        <begin position="210"/>
        <end position="225"/>
    </location>
</feature>
<evidence type="ECO:0000256" key="8">
    <source>
        <dbReference type="PROSITE-ProRule" id="PRU00042"/>
    </source>
</evidence>
<dbReference type="GO" id="GO:0005634">
    <property type="term" value="C:nucleus"/>
    <property type="evidence" value="ECO:0007669"/>
    <property type="project" value="UniProtKB-SubCell"/>
</dbReference>
<dbReference type="Pfam" id="PF00096">
    <property type="entry name" value="zf-C2H2"/>
    <property type="match status" value="3"/>
</dbReference>
<keyword evidence="2" id="KW-0479">Metal-binding</keyword>
<feature type="compositionally biased region" description="Low complexity" evidence="9">
    <location>
        <begin position="24"/>
        <end position="36"/>
    </location>
</feature>
<dbReference type="Gene3D" id="3.30.160.60">
    <property type="entry name" value="Classic Zinc Finger"/>
    <property type="match status" value="4"/>
</dbReference>
<keyword evidence="6" id="KW-0238">DNA-binding</keyword>
<feature type="domain" description="C2H2-type" evidence="10">
    <location>
        <begin position="383"/>
        <end position="411"/>
    </location>
</feature>
<feature type="compositionally biased region" description="Acidic residues" evidence="9">
    <location>
        <begin position="54"/>
        <end position="63"/>
    </location>
</feature>
<feature type="compositionally biased region" description="Pro residues" evidence="9">
    <location>
        <begin position="173"/>
        <end position="190"/>
    </location>
</feature>
<sequence>MSNADQSVAGPSHAGNSSQVMADTISPTSTITSKINSHQKRTEPEEQFVVYLSSDDEDEEDEIEEKKKKVADTLMEIRHWVKIKRKSFARKTPAVPISEERSPVSARIIDRKFHSLVTALDDLVDVLDENRGYRLCEMRSAQRNKLRKVATATVPEIVDFVQDEERSTISEPPATPRPSTPTLPVAPPRPVSNQFAAQRKSRPTGKRIRKLNDSTKLKSTSDRKMSSKTKRHRCHSCHKTFFHESDLIRHGFIHLTEEEKTVVKQNWRHECFFCQKRFSLKSIYHVHLFTHTKEKCFRCDQCGKQYTQNNNLKVHKRNHSANPRPFNCEECGKALSSKHALFLHKKMVHQKLKDVDCPRCPKKFSTKGEMVKHMNGVHLKIPRLCPHCNKSFTYKGGLLTHVKKVHPSESLSSLAK</sequence>
<dbReference type="AlphaFoldDB" id="A0A226D8M1"/>
<evidence type="ECO:0000256" key="5">
    <source>
        <dbReference type="ARBA" id="ARBA00022833"/>
    </source>
</evidence>
<dbReference type="GO" id="GO:0008270">
    <property type="term" value="F:zinc ion binding"/>
    <property type="evidence" value="ECO:0007669"/>
    <property type="project" value="UniProtKB-KW"/>
</dbReference>
<dbReference type="InterPro" id="IPR013087">
    <property type="entry name" value="Znf_C2H2_type"/>
</dbReference>
<keyword evidence="3" id="KW-0677">Repeat</keyword>
<feature type="domain" description="C2H2-type" evidence="10">
    <location>
        <begin position="232"/>
        <end position="259"/>
    </location>
</feature>
<dbReference type="OrthoDB" id="8922241at2759"/>
<keyword evidence="12" id="KW-1185">Reference proteome</keyword>
<dbReference type="Proteomes" id="UP000198287">
    <property type="component" value="Unassembled WGS sequence"/>
</dbReference>
<evidence type="ECO:0000259" key="10">
    <source>
        <dbReference type="PROSITE" id="PS50157"/>
    </source>
</evidence>
<evidence type="ECO:0000256" key="7">
    <source>
        <dbReference type="ARBA" id="ARBA00023242"/>
    </source>
</evidence>
<protein>
    <submittedName>
        <fullName evidence="11">Zinc finger protein 35</fullName>
    </submittedName>
</protein>
<evidence type="ECO:0000313" key="12">
    <source>
        <dbReference type="Proteomes" id="UP000198287"/>
    </source>
</evidence>
<dbReference type="SUPFAM" id="SSF57667">
    <property type="entry name" value="beta-beta-alpha zinc fingers"/>
    <property type="match status" value="4"/>
</dbReference>
<name>A0A226D8M1_FOLCA</name>
<keyword evidence="7" id="KW-0539">Nucleus</keyword>
<evidence type="ECO:0000313" key="11">
    <source>
        <dbReference type="EMBL" id="OXA40596.1"/>
    </source>
</evidence>
<reference evidence="11 12" key="1">
    <citation type="submission" date="2015-12" db="EMBL/GenBank/DDBJ databases">
        <title>The genome of Folsomia candida.</title>
        <authorList>
            <person name="Faddeeva A."/>
            <person name="Derks M.F."/>
            <person name="Anvar Y."/>
            <person name="Smit S."/>
            <person name="Van Straalen N."/>
            <person name="Roelofs D."/>
        </authorList>
    </citation>
    <scope>NUCLEOTIDE SEQUENCE [LARGE SCALE GENOMIC DNA]</scope>
    <source>
        <strain evidence="11 12">VU population</strain>
        <tissue evidence="11">Whole body</tissue>
    </source>
</reference>
<dbReference type="SMART" id="SM00355">
    <property type="entry name" value="ZnF_C2H2"/>
    <property type="match status" value="6"/>
</dbReference>
<feature type="compositionally biased region" description="Basic residues" evidence="9">
    <location>
        <begin position="199"/>
        <end position="209"/>
    </location>
</feature>
<evidence type="ECO:0000256" key="2">
    <source>
        <dbReference type="ARBA" id="ARBA00022723"/>
    </source>
</evidence>
<dbReference type="GO" id="GO:0003677">
    <property type="term" value="F:DNA binding"/>
    <property type="evidence" value="ECO:0007669"/>
    <property type="project" value="UniProtKB-KW"/>
</dbReference>
<dbReference type="EMBL" id="LNIX01000033">
    <property type="protein sequence ID" value="OXA40596.1"/>
    <property type="molecule type" value="Genomic_DNA"/>
</dbReference>
<feature type="domain" description="C2H2-type" evidence="10">
    <location>
        <begin position="269"/>
        <end position="296"/>
    </location>
</feature>
<dbReference type="PROSITE" id="PS00028">
    <property type="entry name" value="ZINC_FINGER_C2H2_1"/>
    <property type="match status" value="6"/>
</dbReference>
<feature type="domain" description="C2H2-type" evidence="10">
    <location>
        <begin position="355"/>
        <end position="378"/>
    </location>
</feature>
<comment type="caution">
    <text evidence="11">The sequence shown here is derived from an EMBL/GenBank/DDBJ whole genome shotgun (WGS) entry which is preliminary data.</text>
</comment>
<dbReference type="Pfam" id="PF13894">
    <property type="entry name" value="zf-C2H2_4"/>
    <property type="match status" value="1"/>
</dbReference>
<dbReference type="PANTHER" id="PTHR16515:SF49">
    <property type="entry name" value="GASTRULA ZINC FINGER PROTEIN XLCGF49.1-LIKE-RELATED"/>
    <property type="match status" value="1"/>
</dbReference>
<feature type="domain" description="C2H2-type" evidence="10">
    <location>
        <begin position="326"/>
        <end position="354"/>
    </location>
</feature>